<proteinExistence type="predicted"/>
<name>S3CGW5_GLAL2</name>
<dbReference type="InterPro" id="IPR055915">
    <property type="entry name" value="DUF7492"/>
</dbReference>
<evidence type="ECO:0000313" key="4">
    <source>
        <dbReference type="EMBL" id="EPE24534.1"/>
    </source>
</evidence>
<dbReference type="RefSeq" id="XP_008088622.1">
    <property type="nucleotide sequence ID" value="XM_008090431.1"/>
</dbReference>
<gene>
    <name evidence="4" type="ORF">GLAREA_08386</name>
</gene>
<dbReference type="eggNOG" id="ENOG502SABV">
    <property type="taxonomic scope" value="Eukaryota"/>
</dbReference>
<reference evidence="4 5" key="1">
    <citation type="journal article" date="2013" name="BMC Genomics">
        <title>Genomics-driven discovery of the pneumocandin biosynthetic gene cluster in the fungus Glarea lozoyensis.</title>
        <authorList>
            <person name="Chen L."/>
            <person name="Yue Q."/>
            <person name="Zhang X."/>
            <person name="Xiang M."/>
            <person name="Wang C."/>
            <person name="Li S."/>
            <person name="Che Y."/>
            <person name="Ortiz-Lopez F.J."/>
            <person name="Bills G.F."/>
            <person name="Liu X."/>
            <person name="An Z."/>
        </authorList>
    </citation>
    <scope>NUCLEOTIDE SEQUENCE [LARGE SCALE GENOMIC DNA]</scope>
    <source>
        <strain evidence="5">ATCC 20868 / MF5171</strain>
    </source>
</reference>
<keyword evidence="5" id="KW-1185">Reference proteome</keyword>
<dbReference type="AlphaFoldDB" id="S3CGW5"/>
<dbReference type="Proteomes" id="UP000016922">
    <property type="component" value="Unassembled WGS sequence"/>
</dbReference>
<dbReference type="OrthoDB" id="64281at2759"/>
<dbReference type="KEGG" id="glz:GLAREA_08386"/>
<evidence type="ECO:0000256" key="1">
    <source>
        <dbReference type="SAM" id="MobiDB-lite"/>
    </source>
</evidence>
<accession>S3CGW5</accession>
<dbReference type="HOGENOM" id="CLU_019095_2_0_1"/>
<feature type="chain" id="PRO_5004507377" description="DUF7492 domain-containing protein" evidence="2">
    <location>
        <begin position="26"/>
        <end position="444"/>
    </location>
</feature>
<protein>
    <recommendedName>
        <fullName evidence="3">DUF7492 domain-containing protein</fullName>
    </recommendedName>
</protein>
<feature type="domain" description="DUF7492" evidence="3">
    <location>
        <begin position="23"/>
        <end position="254"/>
    </location>
</feature>
<keyword evidence="2" id="KW-0732">Signal</keyword>
<feature type="region of interest" description="Disordered" evidence="1">
    <location>
        <begin position="277"/>
        <end position="325"/>
    </location>
</feature>
<feature type="compositionally biased region" description="Low complexity" evidence="1">
    <location>
        <begin position="423"/>
        <end position="436"/>
    </location>
</feature>
<dbReference type="OMA" id="RRRQNWV"/>
<dbReference type="EMBL" id="KE145373">
    <property type="protein sequence ID" value="EPE24534.1"/>
    <property type="molecule type" value="Genomic_DNA"/>
</dbReference>
<organism evidence="4 5">
    <name type="scientific">Glarea lozoyensis (strain ATCC 20868 / MF5171)</name>
    <dbReference type="NCBI Taxonomy" id="1116229"/>
    <lineage>
        <taxon>Eukaryota</taxon>
        <taxon>Fungi</taxon>
        <taxon>Dikarya</taxon>
        <taxon>Ascomycota</taxon>
        <taxon>Pezizomycotina</taxon>
        <taxon>Leotiomycetes</taxon>
        <taxon>Helotiales</taxon>
        <taxon>Helotiaceae</taxon>
        <taxon>Glarea</taxon>
    </lineage>
</organism>
<dbReference type="Pfam" id="PF24320">
    <property type="entry name" value="DUF7492"/>
    <property type="match status" value="1"/>
</dbReference>
<dbReference type="GeneID" id="19467435"/>
<sequence length="444" mass="45907">MRVSFTSKAALAVLTLLSSSHTVDAHTWMESLRRISPSGSFVGPPGYQRGFKARGSPGFNDDALVYRLTGPTIPDSAPMCKDTQKSGSQGTYAKLEAAPKDFIALQYLENGHVTKPTGPRPFGNGTVYVYGTKTPSDSFTFNAIHKKWNIDGTGGDKKGKLIATRYYDDGQCYQMNPSEPISVGRSNKSGVKSEVPCQTDVQLPEDAGTSGDYTLYWVWDYALMGGDSGKQANNELYTACMDISMTSQPASDTGAAANDILNRAIPKQMKNLFLANPTSEASTSPAPFDGAKPAVPNQGGASSAAPQPTGLPQSSAVQPPVQGPVTVPVPANGPVTVTVTQVPVSTVYVTRDGAAPAASSIAGAPVPKGPPGVPSAAPSVPTGGVYVTGGPGRASPPPSTLLTVVQPTGAPTGRPSVIPFTMNPANAAPSAAARPAGRFRRANA</sequence>
<feature type="region of interest" description="Disordered" evidence="1">
    <location>
        <begin position="407"/>
        <end position="444"/>
    </location>
</feature>
<evidence type="ECO:0000313" key="5">
    <source>
        <dbReference type="Proteomes" id="UP000016922"/>
    </source>
</evidence>
<evidence type="ECO:0000259" key="3">
    <source>
        <dbReference type="Pfam" id="PF24320"/>
    </source>
</evidence>
<feature type="signal peptide" evidence="2">
    <location>
        <begin position="1"/>
        <end position="25"/>
    </location>
</feature>
<feature type="compositionally biased region" description="Polar residues" evidence="1">
    <location>
        <begin position="299"/>
        <end position="316"/>
    </location>
</feature>
<evidence type="ECO:0000256" key="2">
    <source>
        <dbReference type="SAM" id="SignalP"/>
    </source>
</evidence>